<evidence type="ECO:0000313" key="2">
    <source>
        <dbReference type="Proteomes" id="UP000663879"/>
    </source>
</evidence>
<name>A0A813QQ96_9BILA</name>
<sequence length="147" mass="17242">MSSSVSILENNFDGTANDAEEITKNLRKKAKIYDFLEQCESFEEFKRKIKEKLYDNVSWNFHSTIRLSDKDKHVFSCKYNKAGCKKTIYLEIKSNQISGDVHISDNLNTNHPEEQEEESSSVPILVKQKIIEYRKMGQKKRNIKKIF</sequence>
<comment type="caution">
    <text evidence="1">The sequence shown here is derived from an EMBL/GenBank/DDBJ whole genome shotgun (WGS) entry which is preliminary data.</text>
</comment>
<dbReference type="OrthoDB" id="10126606at2759"/>
<protein>
    <submittedName>
        <fullName evidence="1">Uncharacterized protein</fullName>
    </submittedName>
</protein>
<proteinExistence type="predicted"/>
<keyword evidence="2" id="KW-1185">Reference proteome</keyword>
<reference evidence="1" key="1">
    <citation type="submission" date="2021-02" db="EMBL/GenBank/DDBJ databases">
        <authorList>
            <person name="Nowell W R."/>
        </authorList>
    </citation>
    <scope>NUCLEOTIDE SEQUENCE</scope>
    <source>
        <strain evidence="1">Ploen Becks lab</strain>
    </source>
</reference>
<organism evidence="1 2">
    <name type="scientific">Brachionus calyciflorus</name>
    <dbReference type="NCBI Taxonomy" id="104777"/>
    <lineage>
        <taxon>Eukaryota</taxon>
        <taxon>Metazoa</taxon>
        <taxon>Spiralia</taxon>
        <taxon>Gnathifera</taxon>
        <taxon>Rotifera</taxon>
        <taxon>Eurotatoria</taxon>
        <taxon>Monogononta</taxon>
        <taxon>Pseudotrocha</taxon>
        <taxon>Ploima</taxon>
        <taxon>Brachionidae</taxon>
        <taxon>Brachionus</taxon>
    </lineage>
</organism>
<dbReference type="Proteomes" id="UP000663879">
    <property type="component" value="Unassembled WGS sequence"/>
</dbReference>
<dbReference type="AlphaFoldDB" id="A0A813QQ96"/>
<dbReference type="EMBL" id="CAJNOC010000511">
    <property type="protein sequence ID" value="CAF0770324.1"/>
    <property type="molecule type" value="Genomic_DNA"/>
</dbReference>
<gene>
    <name evidence="1" type="ORF">OXX778_LOCUS4915</name>
</gene>
<accession>A0A813QQ96</accession>
<evidence type="ECO:0000313" key="1">
    <source>
        <dbReference type="EMBL" id="CAF0770324.1"/>
    </source>
</evidence>